<dbReference type="Proteomes" id="UP000295431">
    <property type="component" value="Unassembled WGS sequence"/>
</dbReference>
<reference evidence="3 4" key="1">
    <citation type="submission" date="2019-03" db="EMBL/GenBank/DDBJ databases">
        <title>Draft genome sequences of novel Actinobacteria.</title>
        <authorList>
            <person name="Sahin N."/>
            <person name="Ay H."/>
            <person name="Saygin H."/>
        </authorList>
    </citation>
    <scope>NUCLEOTIDE SEQUENCE [LARGE SCALE GENOMIC DNA]</scope>
    <source>
        <strain evidence="3 4">DSM 45347</strain>
    </source>
</reference>
<evidence type="ECO:0000259" key="2">
    <source>
        <dbReference type="Pfam" id="PF01575"/>
    </source>
</evidence>
<dbReference type="Pfam" id="PF01575">
    <property type="entry name" value="MaoC_dehydratas"/>
    <property type="match status" value="1"/>
</dbReference>
<organism evidence="3 4">
    <name type="scientific">Actinomadura bangladeshensis</name>
    <dbReference type="NCBI Taxonomy" id="453573"/>
    <lineage>
        <taxon>Bacteria</taxon>
        <taxon>Bacillati</taxon>
        <taxon>Actinomycetota</taxon>
        <taxon>Actinomycetes</taxon>
        <taxon>Streptosporangiales</taxon>
        <taxon>Thermomonosporaceae</taxon>
        <taxon>Actinomadura</taxon>
    </lineage>
</organism>
<dbReference type="Gene3D" id="3.10.129.10">
    <property type="entry name" value="Hotdog Thioesterase"/>
    <property type="match status" value="1"/>
</dbReference>
<dbReference type="AlphaFoldDB" id="A0A4R4P679"/>
<evidence type="ECO:0000256" key="1">
    <source>
        <dbReference type="ARBA" id="ARBA00005254"/>
    </source>
</evidence>
<proteinExistence type="inferred from homology"/>
<evidence type="ECO:0000313" key="3">
    <source>
        <dbReference type="EMBL" id="TDC17605.1"/>
    </source>
</evidence>
<dbReference type="OrthoDB" id="9797938at2"/>
<dbReference type="InterPro" id="IPR002539">
    <property type="entry name" value="MaoC-like_dom"/>
</dbReference>
<dbReference type="InterPro" id="IPR029069">
    <property type="entry name" value="HotDog_dom_sf"/>
</dbReference>
<gene>
    <name evidence="3" type="ORF">E1284_08480</name>
</gene>
<feature type="domain" description="MaoC-like" evidence="2">
    <location>
        <begin position="35"/>
        <end position="130"/>
    </location>
</feature>
<name>A0A4R4P679_9ACTN</name>
<dbReference type="EMBL" id="SMJW01000030">
    <property type="protein sequence ID" value="TDC17605.1"/>
    <property type="molecule type" value="Genomic_DNA"/>
</dbReference>
<protein>
    <recommendedName>
        <fullName evidence="2">MaoC-like domain-containing protein</fullName>
    </recommendedName>
</protein>
<keyword evidence="4" id="KW-1185">Reference proteome</keyword>
<sequence>MVIVEYSRAGRSSVSEDGRLRAEDLPLGRVIELGDHHVTREEIISFATQWDPQSFHVDEVFARETVFGDVIGSGLHTMAVFQRLAVAGAYRHWAVVAGRAIREVSLTSPLRPDTTVHATLTVDSVVPHSEQRALVSKTGRVMDGDGLLMTIHVDSYVLRRA</sequence>
<evidence type="ECO:0000313" key="4">
    <source>
        <dbReference type="Proteomes" id="UP000295431"/>
    </source>
</evidence>
<dbReference type="SUPFAM" id="SSF54637">
    <property type="entry name" value="Thioesterase/thiol ester dehydrase-isomerase"/>
    <property type="match status" value="1"/>
</dbReference>
<comment type="similarity">
    <text evidence="1">Belongs to the enoyl-CoA hydratase/isomerase family.</text>
</comment>
<comment type="caution">
    <text evidence="3">The sequence shown here is derived from an EMBL/GenBank/DDBJ whole genome shotgun (WGS) entry which is preliminary data.</text>
</comment>
<accession>A0A4R4P679</accession>